<protein>
    <submittedName>
        <fullName evidence="4">Prepilin-type N-terminal cleavage/methylation domain-containing protein</fullName>
    </submittedName>
</protein>
<dbReference type="NCBIfam" id="TIGR02532">
    <property type="entry name" value="IV_pilin_GFxxxE"/>
    <property type="match status" value="1"/>
</dbReference>
<dbReference type="Proteomes" id="UP000198553">
    <property type="component" value="Unassembled WGS sequence"/>
</dbReference>
<proteinExistence type="predicted"/>
<keyword evidence="3" id="KW-0812">Transmembrane</keyword>
<sequence length="168" mass="18572">MINNQRGISLVEVLATLVILSIIGGTIWSIFFQGHSYSQNAISKNAMQQEANIILTSLKNVHQTNDKYTISTISDSSCDSVDGKIGGRIEITGIEDHNGTGTISNEQDKVFSNTRLCFISSLEETINIANKNNVPLTLTIYEKQNPTNILKINTLLFRIKEEKVDVQG</sequence>
<evidence type="ECO:0000256" key="2">
    <source>
        <dbReference type="ARBA" id="ARBA00023287"/>
    </source>
</evidence>
<evidence type="ECO:0000313" key="5">
    <source>
        <dbReference type="Proteomes" id="UP000198553"/>
    </source>
</evidence>
<evidence type="ECO:0000256" key="1">
    <source>
        <dbReference type="ARBA" id="ARBA00004241"/>
    </source>
</evidence>
<dbReference type="STRING" id="930146.SAMN05192533_102220"/>
<dbReference type="GO" id="GO:0009986">
    <property type="term" value="C:cell surface"/>
    <property type="evidence" value="ECO:0007669"/>
    <property type="project" value="UniProtKB-SubCell"/>
</dbReference>
<feature type="transmembrane region" description="Helical" evidence="3">
    <location>
        <begin position="7"/>
        <end position="31"/>
    </location>
</feature>
<organism evidence="4 5">
    <name type="scientific">Mesobacillus persicus</name>
    <dbReference type="NCBI Taxonomy" id="930146"/>
    <lineage>
        <taxon>Bacteria</taxon>
        <taxon>Bacillati</taxon>
        <taxon>Bacillota</taxon>
        <taxon>Bacilli</taxon>
        <taxon>Bacillales</taxon>
        <taxon>Bacillaceae</taxon>
        <taxon>Mesobacillus</taxon>
    </lineage>
</organism>
<dbReference type="PROSITE" id="PS00409">
    <property type="entry name" value="PROKAR_NTER_METHYL"/>
    <property type="match status" value="1"/>
</dbReference>
<keyword evidence="2" id="KW-0178">Competence</keyword>
<comment type="subcellular location">
    <subcellularLocation>
        <location evidence="1">Cell surface</location>
    </subcellularLocation>
</comment>
<dbReference type="Pfam" id="PF07963">
    <property type="entry name" value="N_methyl"/>
    <property type="match status" value="1"/>
</dbReference>
<keyword evidence="5" id="KW-1185">Reference proteome</keyword>
<dbReference type="InterPro" id="IPR012902">
    <property type="entry name" value="N_methyl_site"/>
</dbReference>
<keyword evidence="3" id="KW-0472">Membrane</keyword>
<gene>
    <name evidence="4" type="ORF">SAMN05192533_102220</name>
</gene>
<keyword evidence="3" id="KW-1133">Transmembrane helix</keyword>
<evidence type="ECO:0000313" key="4">
    <source>
        <dbReference type="EMBL" id="SEM33435.1"/>
    </source>
</evidence>
<accession>A0A1H7XIE2</accession>
<dbReference type="AlphaFoldDB" id="A0A1H7XIE2"/>
<name>A0A1H7XIE2_9BACI</name>
<reference evidence="5" key="1">
    <citation type="submission" date="2016-10" db="EMBL/GenBank/DDBJ databases">
        <authorList>
            <person name="Varghese N."/>
            <person name="Submissions S."/>
        </authorList>
    </citation>
    <scope>NUCLEOTIDE SEQUENCE [LARGE SCALE GENOMIC DNA]</scope>
    <source>
        <strain evidence="5">B48,IBRC-M 10115,DSM 25386,CECT 8001</strain>
    </source>
</reference>
<dbReference type="GO" id="GO:0030420">
    <property type="term" value="P:establishment of competence for transformation"/>
    <property type="evidence" value="ECO:0007669"/>
    <property type="project" value="UniProtKB-KW"/>
</dbReference>
<evidence type="ECO:0000256" key="3">
    <source>
        <dbReference type="SAM" id="Phobius"/>
    </source>
</evidence>
<dbReference type="EMBL" id="FOBW01000002">
    <property type="protein sequence ID" value="SEM33435.1"/>
    <property type="molecule type" value="Genomic_DNA"/>
</dbReference>
<dbReference type="RefSeq" id="WP_170843782.1">
    <property type="nucleotide sequence ID" value="NZ_FOBW01000002.1"/>
</dbReference>